<dbReference type="PANTHER" id="PTHR33116:SF84">
    <property type="entry name" value="RNA-DIRECTED DNA POLYMERASE"/>
    <property type="match status" value="1"/>
</dbReference>
<dbReference type="EnsemblPlants" id="evm.model.09.864">
    <property type="protein sequence ID" value="cds.evm.model.09.864"/>
    <property type="gene ID" value="evm.TU.09.864"/>
</dbReference>
<dbReference type="EMBL" id="UZAU01000740">
    <property type="status" value="NOT_ANNOTATED_CDS"/>
    <property type="molecule type" value="Genomic_DNA"/>
</dbReference>
<dbReference type="PANTHER" id="PTHR33116">
    <property type="entry name" value="REVERSE TRANSCRIPTASE ZINC-BINDING DOMAIN-CONTAINING PROTEIN-RELATED-RELATED"/>
    <property type="match status" value="1"/>
</dbReference>
<proteinExistence type="predicted"/>
<reference evidence="1" key="1">
    <citation type="submission" date="2018-11" db="EMBL/GenBank/DDBJ databases">
        <authorList>
            <person name="Grassa J C."/>
        </authorList>
    </citation>
    <scope>NUCLEOTIDE SEQUENCE [LARGE SCALE GENOMIC DNA]</scope>
</reference>
<protein>
    <recommendedName>
        <fullName evidence="3">Reverse transcriptase domain-containing protein</fullName>
    </recommendedName>
</protein>
<dbReference type="Proteomes" id="UP000596661">
    <property type="component" value="Chromosome 9"/>
</dbReference>
<name>A0A803QHL7_CANSA</name>
<evidence type="ECO:0000313" key="2">
    <source>
        <dbReference type="Proteomes" id="UP000596661"/>
    </source>
</evidence>
<evidence type="ECO:0008006" key="3">
    <source>
        <dbReference type="Google" id="ProtNLM"/>
    </source>
</evidence>
<organism evidence="1 2">
    <name type="scientific">Cannabis sativa</name>
    <name type="common">Hemp</name>
    <name type="synonym">Marijuana</name>
    <dbReference type="NCBI Taxonomy" id="3483"/>
    <lineage>
        <taxon>Eukaryota</taxon>
        <taxon>Viridiplantae</taxon>
        <taxon>Streptophyta</taxon>
        <taxon>Embryophyta</taxon>
        <taxon>Tracheophyta</taxon>
        <taxon>Spermatophyta</taxon>
        <taxon>Magnoliopsida</taxon>
        <taxon>eudicotyledons</taxon>
        <taxon>Gunneridae</taxon>
        <taxon>Pentapetalae</taxon>
        <taxon>rosids</taxon>
        <taxon>fabids</taxon>
        <taxon>Rosales</taxon>
        <taxon>Cannabaceae</taxon>
        <taxon>Cannabis</taxon>
    </lineage>
</organism>
<evidence type="ECO:0000313" key="1">
    <source>
        <dbReference type="EnsemblPlants" id="cds.evm.model.09.864"/>
    </source>
</evidence>
<reference evidence="1" key="2">
    <citation type="submission" date="2021-03" db="UniProtKB">
        <authorList>
            <consortium name="EnsemblPlants"/>
        </authorList>
    </citation>
    <scope>IDENTIFICATION</scope>
</reference>
<dbReference type="Gramene" id="evm.model.09.864">
    <property type="protein sequence ID" value="cds.evm.model.09.864"/>
    <property type="gene ID" value="evm.TU.09.864"/>
</dbReference>
<sequence length="214" mass="24390">MEYLSRLMVKVGEKEGFKFHDRCSDLKLNHLAFADDVLLFWHGDFMSILYMLQALKTFSLTSGLHPNASKTAIYCTNMLSGDVNHIVQILGFMRQELPFTYLGIPICWKKISGKECEILAERMTARIKRAVAWNNIFQSKSTGGLGIKNLEIWNKTAICFCLMAVKKWLNWNVQACNLHQLLRWIDRAKMSNFRKGVLAAAPIGLVCDEVDVSP</sequence>
<keyword evidence="2" id="KW-1185">Reference proteome</keyword>
<dbReference type="AlphaFoldDB" id="A0A803QHL7"/>
<accession>A0A803QHL7</accession>